<feature type="region of interest" description="Disordered" evidence="1">
    <location>
        <begin position="148"/>
        <end position="167"/>
    </location>
</feature>
<dbReference type="EC" id="5.99.1.2" evidence="2"/>
<protein>
    <submittedName>
        <fullName evidence="2">DNA relaxase MbeA</fullName>
        <ecNumber evidence="2">5.99.1.2</ecNumber>
    </submittedName>
</protein>
<reference evidence="2 3" key="1">
    <citation type="submission" date="2018-12" db="EMBL/GenBank/DDBJ databases">
        <authorList>
            <person name="Criscuolo A."/>
        </authorList>
    </citation>
    <scope>NUCLEOTIDE SEQUENCE [LARGE SCALE GENOMIC DNA]</scope>
    <source>
        <strain evidence="2">ACIP1116241</strain>
    </source>
</reference>
<dbReference type="Proteomes" id="UP000270743">
    <property type="component" value="Unassembled WGS sequence"/>
</dbReference>
<sequence length="392" mass="44679">MIITFSKHTGAKDETGLSAIRYLTATSFPKKLPDGRKVFEDRKPVPRILRGNPDLVSRMIASLPFKHRYSSGVLSFAPEDIDLEKFEGRDSALDDMLDRLMREFEDTVFAGIPRHQRPPILWASHSHAGRLELNFLIPRGVYCAPVARQKKRGKTRPCRDEQPSSPALVIKSFNPHPPGEASIELLDAFRDKWNARSGWADPLDASRRRALRLPDHVLKLNRNAERLGKAARDPDPRELLHEIAVGWIRNEEVSDRSELIKALKNRGYEIAREGHDYISLKSKGPHQPGFPEFKTSTRMKGGLWSRQFVSRDYAMELIEASPYKDVGARLDDIDLTDVYEQRLERRKQFNRKKYPAVVEPDPEPLSDWLDFSPTKPVVDCNRPVATACLSVG</sequence>
<dbReference type="OrthoDB" id="5351104at2"/>
<dbReference type="RefSeq" id="WP_126156119.1">
    <property type="nucleotide sequence ID" value="NZ_UZWE01000067.1"/>
</dbReference>
<dbReference type="GO" id="GO:0016853">
    <property type="term" value="F:isomerase activity"/>
    <property type="evidence" value="ECO:0007669"/>
    <property type="project" value="UniProtKB-KW"/>
</dbReference>
<accession>A0A3S5D4B2</accession>
<evidence type="ECO:0000256" key="1">
    <source>
        <dbReference type="SAM" id="MobiDB-lite"/>
    </source>
</evidence>
<keyword evidence="2" id="KW-0413">Isomerase</keyword>
<proteinExistence type="predicted"/>
<evidence type="ECO:0000313" key="3">
    <source>
        <dbReference type="Proteomes" id="UP000270743"/>
    </source>
</evidence>
<gene>
    <name evidence="2" type="primary">mbeA</name>
    <name evidence="2" type="ORF">PARHAE_03777</name>
</gene>
<organism evidence="2 3">
    <name type="scientific">Paracoccus haematequi</name>
    <dbReference type="NCBI Taxonomy" id="2491866"/>
    <lineage>
        <taxon>Bacteria</taxon>
        <taxon>Pseudomonadati</taxon>
        <taxon>Pseudomonadota</taxon>
        <taxon>Alphaproteobacteria</taxon>
        <taxon>Rhodobacterales</taxon>
        <taxon>Paracoccaceae</taxon>
        <taxon>Paracoccus</taxon>
    </lineage>
</organism>
<dbReference type="AlphaFoldDB" id="A0A3S5D4B2"/>
<name>A0A3S5D4B2_9RHOB</name>
<evidence type="ECO:0000313" key="2">
    <source>
        <dbReference type="EMBL" id="VDS10561.1"/>
    </source>
</evidence>
<keyword evidence="3" id="KW-1185">Reference proteome</keyword>
<dbReference type="EMBL" id="UZWE01000067">
    <property type="protein sequence ID" value="VDS10561.1"/>
    <property type="molecule type" value="Genomic_DNA"/>
</dbReference>